<dbReference type="PROSITE" id="PS51318">
    <property type="entry name" value="TAT"/>
    <property type="match status" value="1"/>
</dbReference>
<evidence type="ECO:0000313" key="4">
    <source>
        <dbReference type="Proteomes" id="UP000198727"/>
    </source>
</evidence>
<sequence length="324" mass="32957">MTLGWRLGRRLGPLPLTRRDVLRTGALAALALPLAGCDLGATGYSTGPDPLLPLLARAEADARAAGALAESAPRHAQLAQQVVAVRTAHADALRAEIERQNSPRPERAAGGDPGAVADLAALGQRLTEAREEALGLVPAVPRYRAGLVGSVAAGCAGVQQLARELGAGQPGALGPVSTGPLPPEAVNALRQALAAEHAAVWVYGLVSAFLPAAYDRGVTEGAAAHRDRRDACERVLDAAGAESVPAEPAYLTPEPVTDEASATAVVATAEADAALAWRGVLERTDDEGLRTMAAGALVGSATRGTSWRAEAGREPAAVPLPGTP</sequence>
<evidence type="ECO:0000256" key="1">
    <source>
        <dbReference type="SAM" id="MobiDB-lite"/>
    </source>
</evidence>
<dbReference type="Proteomes" id="UP000198727">
    <property type="component" value="Unassembled WGS sequence"/>
</dbReference>
<dbReference type="SUPFAM" id="SSF47240">
    <property type="entry name" value="Ferritin-like"/>
    <property type="match status" value="1"/>
</dbReference>
<organism evidence="3 4">
    <name type="scientific">Amycolatopsis arida</name>
    <dbReference type="NCBI Taxonomy" id="587909"/>
    <lineage>
        <taxon>Bacteria</taxon>
        <taxon>Bacillati</taxon>
        <taxon>Actinomycetota</taxon>
        <taxon>Actinomycetes</taxon>
        <taxon>Pseudonocardiales</taxon>
        <taxon>Pseudonocardiaceae</taxon>
        <taxon>Amycolatopsis</taxon>
    </lineage>
</organism>
<dbReference type="Pfam" id="PF14530">
    <property type="entry name" value="DUF4439"/>
    <property type="match status" value="1"/>
</dbReference>
<evidence type="ECO:0000313" key="3">
    <source>
        <dbReference type="EMBL" id="SFQ05309.1"/>
    </source>
</evidence>
<dbReference type="AlphaFoldDB" id="A0A1I5VCS8"/>
<dbReference type="OrthoDB" id="5192349at2"/>
<feature type="domain" description="DUF4439" evidence="2">
    <location>
        <begin position="188"/>
        <end position="323"/>
    </location>
</feature>
<dbReference type="InterPro" id="IPR012347">
    <property type="entry name" value="Ferritin-like"/>
</dbReference>
<name>A0A1I5VCS8_9PSEU</name>
<proteinExistence type="predicted"/>
<dbReference type="InterPro" id="IPR006311">
    <property type="entry name" value="TAT_signal"/>
</dbReference>
<protein>
    <recommendedName>
        <fullName evidence="2">DUF4439 domain-containing protein</fullName>
    </recommendedName>
</protein>
<dbReference type="Gene3D" id="1.20.1260.10">
    <property type="match status" value="1"/>
</dbReference>
<keyword evidence="4" id="KW-1185">Reference proteome</keyword>
<dbReference type="InterPro" id="IPR009078">
    <property type="entry name" value="Ferritin-like_SF"/>
</dbReference>
<feature type="region of interest" description="Disordered" evidence="1">
    <location>
        <begin position="300"/>
        <end position="324"/>
    </location>
</feature>
<dbReference type="STRING" id="587909.SAMN05421810_104316"/>
<dbReference type="CDD" id="cd00657">
    <property type="entry name" value="Ferritin_like"/>
    <property type="match status" value="1"/>
</dbReference>
<accession>A0A1I5VCS8</accession>
<dbReference type="InterPro" id="IPR029447">
    <property type="entry name" value="DUF4439"/>
</dbReference>
<reference evidence="4" key="1">
    <citation type="submission" date="2016-10" db="EMBL/GenBank/DDBJ databases">
        <authorList>
            <person name="Varghese N."/>
            <person name="Submissions S."/>
        </authorList>
    </citation>
    <scope>NUCLEOTIDE SEQUENCE [LARGE SCALE GENOMIC DNA]</scope>
    <source>
        <strain evidence="4">CGMCC 4.5579</strain>
    </source>
</reference>
<dbReference type="EMBL" id="FOWW01000004">
    <property type="protein sequence ID" value="SFQ05309.1"/>
    <property type="molecule type" value="Genomic_DNA"/>
</dbReference>
<gene>
    <name evidence="3" type="ORF">SAMN05421810_104316</name>
</gene>
<evidence type="ECO:0000259" key="2">
    <source>
        <dbReference type="Pfam" id="PF14530"/>
    </source>
</evidence>